<dbReference type="AlphaFoldDB" id="A0A916JEQ7"/>
<comment type="similarity">
    <text evidence="2">Belongs to the GRP transporter (TC 2.A.7.5) family.</text>
</comment>
<evidence type="ECO:0000256" key="4">
    <source>
        <dbReference type="ARBA" id="ARBA00022989"/>
    </source>
</evidence>
<evidence type="ECO:0000256" key="3">
    <source>
        <dbReference type="ARBA" id="ARBA00022692"/>
    </source>
</evidence>
<keyword evidence="3 6" id="KW-0812">Transmembrane</keyword>
<evidence type="ECO:0000256" key="6">
    <source>
        <dbReference type="SAM" id="Phobius"/>
    </source>
</evidence>
<keyword evidence="8" id="KW-1185">Reference proteome</keyword>
<sequence>MIIIETYTSAVIFCILTMLAWGSWPNTQKLVTKDWRFELFYWDFVFGIAVVAILGALTFGSWGTEGRGFFEDISQADAKNMLLASLGGVVFNIANILFVAAISIAGISVAFPVGAGVGLVLGVMLNYLSQPDGNGTYLFSGVFLIVLAIVLSAMAYRKISQNSGVELKGLLLAVISGVLFGVFYRFIAASMATNFVMPEAGLLGPYSTVVCFAAGILFSNLILNPIIMKKPIQGEPIAFSRYWNTISRNHWMGLLGGGIWGAGLLFSILSSEKAGFAVSFGLSQGNALIAALWGVLVWREFKGAPGVNKILFGMFTCYVLGLILIILSKVY</sequence>
<reference evidence="7" key="1">
    <citation type="submission" date="2021-04" db="EMBL/GenBank/DDBJ databases">
        <authorList>
            <person name="Rodrigo-Torres L."/>
            <person name="Arahal R. D."/>
            <person name="Lucena T."/>
        </authorList>
    </citation>
    <scope>NUCLEOTIDE SEQUENCE</scope>
    <source>
        <strain evidence="7">CECT 9275</strain>
    </source>
</reference>
<evidence type="ECO:0000256" key="1">
    <source>
        <dbReference type="ARBA" id="ARBA00004141"/>
    </source>
</evidence>
<dbReference type="PANTHER" id="PTHR16119:SF17">
    <property type="entry name" value="TRANSMEMBRANE PROTEIN 144"/>
    <property type="match status" value="1"/>
</dbReference>
<keyword evidence="4 6" id="KW-1133">Transmembrane helix</keyword>
<dbReference type="GO" id="GO:0016020">
    <property type="term" value="C:membrane"/>
    <property type="evidence" value="ECO:0007669"/>
    <property type="project" value="UniProtKB-SubCell"/>
</dbReference>
<feature type="transmembrane region" description="Helical" evidence="6">
    <location>
        <begin position="203"/>
        <end position="223"/>
    </location>
</feature>
<feature type="transmembrane region" description="Helical" evidence="6">
    <location>
        <begin position="276"/>
        <end position="298"/>
    </location>
</feature>
<dbReference type="Pfam" id="PF06800">
    <property type="entry name" value="Sugar_transport"/>
    <property type="match status" value="1"/>
</dbReference>
<feature type="transmembrane region" description="Helical" evidence="6">
    <location>
        <begin position="310"/>
        <end position="328"/>
    </location>
</feature>
<proteinExistence type="inferred from homology"/>
<organism evidence="7 8">
    <name type="scientific">Dyadobacter helix</name>
    <dbReference type="NCBI Taxonomy" id="2822344"/>
    <lineage>
        <taxon>Bacteria</taxon>
        <taxon>Pseudomonadati</taxon>
        <taxon>Bacteroidota</taxon>
        <taxon>Cytophagia</taxon>
        <taxon>Cytophagales</taxon>
        <taxon>Spirosomataceae</taxon>
        <taxon>Dyadobacter</taxon>
    </lineage>
</organism>
<dbReference type="InterPro" id="IPR010651">
    <property type="entry name" value="Sugar_transport"/>
</dbReference>
<feature type="transmembrane region" description="Helical" evidence="6">
    <location>
        <begin position="135"/>
        <end position="157"/>
    </location>
</feature>
<protein>
    <recommendedName>
        <fullName evidence="9">Multidrug DMT transporter permease</fullName>
    </recommendedName>
</protein>
<evidence type="ECO:0000313" key="8">
    <source>
        <dbReference type="Proteomes" id="UP000680038"/>
    </source>
</evidence>
<feature type="transmembrane region" description="Helical" evidence="6">
    <location>
        <begin position="82"/>
        <end position="102"/>
    </location>
</feature>
<comment type="subcellular location">
    <subcellularLocation>
        <location evidence="1">Membrane</location>
        <topology evidence="1">Multi-pass membrane protein</topology>
    </subcellularLocation>
</comment>
<evidence type="ECO:0000313" key="7">
    <source>
        <dbReference type="EMBL" id="CAG5006285.1"/>
    </source>
</evidence>
<dbReference type="PANTHER" id="PTHR16119">
    <property type="entry name" value="TRANSMEMBRANE PROTEIN 144"/>
    <property type="match status" value="1"/>
</dbReference>
<dbReference type="GO" id="GO:0015144">
    <property type="term" value="F:carbohydrate transmembrane transporter activity"/>
    <property type="evidence" value="ECO:0007669"/>
    <property type="project" value="InterPro"/>
</dbReference>
<feature type="transmembrane region" description="Helical" evidence="6">
    <location>
        <begin position="169"/>
        <end position="191"/>
    </location>
</feature>
<feature type="transmembrane region" description="Helical" evidence="6">
    <location>
        <begin position="6"/>
        <end position="27"/>
    </location>
</feature>
<dbReference type="EMBL" id="CAJRAF010000002">
    <property type="protein sequence ID" value="CAG5006285.1"/>
    <property type="molecule type" value="Genomic_DNA"/>
</dbReference>
<feature type="transmembrane region" description="Helical" evidence="6">
    <location>
        <begin position="251"/>
        <end position="270"/>
    </location>
</feature>
<feature type="transmembrane region" description="Helical" evidence="6">
    <location>
        <begin position="39"/>
        <end position="62"/>
    </location>
</feature>
<dbReference type="RefSeq" id="WP_215240231.1">
    <property type="nucleotide sequence ID" value="NZ_CAJRAF010000002.1"/>
</dbReference>
<gene>
    <name evidence="7" type="ORF">DYBT9275_03784</name>
</gene>
<evidence type="ECO:0000256" key="5">
    <source>
        <dbReference type="ARBA" id="ARBA00023136"/>
    </source>
</evidence>
<evidence type="ECO:0000256" key="2">
    <source>
        <dbReference type="ARBA" id="ARBA00006117"/>
    </source>
</evidence>
<name>A0A916JEQ7_9BACT</name>
<accession>A0A916JEQ7</accession>
<comment type="caution">
    <text evidence="7">The sequence shown here is derived from an EMBL/GenBank/DDBJ whole genome shotgun (WGS) entry which is preliminary data.</text>
</comment>
<keyword evidence="5 6" id="KW-0472">Membrane</keyword>
<evidence type="ECO:0008006" key="9">
    <source>
        <dbReference type="Google" id="ProtNLM"/>
    </source>
</evidence>
<dbReference type="Proteomes" id="UP000680038">
    <property type="component" value="Unassembled WGS sequence"/>
</dbReference>